<dbReference type="PANTHER" id="PTHR42709:SF6">
    <property type="entry name" value="UNDECAPRENYL PHOSPHATE TRANSPORTER A"/>
    <property type="match status" value="1"/>
</dbReference>
<keyword evidence="6 8" id="KW-0472">Membrane</keyword>
<keyword evidence="11" id="KW-1185">Reference proteome</keyword>
<accession>A0A368VTE4</accession>
<sequence length="242" mass="25670">MFRAIPDAASAGDHPRWYRSAETSSERGRAKRPGPGDVIVSSIINLAHSVMGSPWIYLAVFVFVAIDAFFPTIPGETLVVTSGVFAATGHPDLFAVAAVAAAAGFAGDHVSYHIGRSAGGRLLDRTRPGSRRRKPFDWAQRALHTRGGSVLIVCRFIPGCRTAATLTTGSVRFPRASFALFTSIGVVCWATYFTLVGYVGGLAFQRNPLLGVLLGIGLAVLVAGVIEGVRHLRGRRVPTGTP</sequence>
<gene>
    <name evidence="10" type="ORF">DFQ14_107145</name>
</gene>
<name>A0A368VTE4_9ACTN</name>
<organism evidence="10 11">
    <name type="scientific">Halopolyspora algeriensis</name>
    <dbReference type="NCBI Taxonomy" id="1500506"/>
    <lineage>
        <taxon>Bacteria</taxon>
        <taxon>Bacillati</taxon>
        <taxon>Actinomycetota</taxon>
        <taxon>Actinomycetes</taxon>
        <taxon>Actinomycetes incertae sedis</taxon>
        <taxon>Halopolyspora</taxon>
    </lineage>
</organism>
<feature type="transmembrane region" description="Helical" evidence="8">
    <location>
        <begin position="178"/>
        <end position="203"/>
    </location>
</feature>
<comment type="subcellular location">
    <subcellularLocation>
        <location evidence="1">Cell membrane</location>
        <topology evidence="1">Multi-pass membrane protein</topology>
    </subcellularLocation>
</comment>
<feature type="transmembrane region" description="Helical" evidence="8">
    <location>
        <begin position="93"/>
        <end position="115"/>
    </location>
</feature>
<dbReference type="EMBL" id="QPJC01000007">
    <property type="protein sequence ID" value="RCW43256.1"/>
    <property type="molecule type" value="Genomic_DNA"/>
</dbReference>
<dbReference type="Pfam" id="PF09335">
    <property type="entry name" value="VTT_dom"/>
    <property type="match status" value="1"/>
</dbReference>
<dbReference type="GO" id="GO:0005886">
    <property type="term" value="C:plasma membrane"/>
    <property type="evidence" value="ECO:0007669"/>
    <property type="project" value="UniProtKB-SubCell"/>
</dbReference>
<dbReference type="Proteomes" id="UP000253495">
    <property type="component" value="Unassembled WGS sequence"/>
</dbReference>
<feature type="transmembrane region" description="Helical" evidence="8">
    <location>
        <begin position="55"/>
        <end position="73"/>
    </location>
</feature>
<evidence type="ECO:0000256" key="5">
    <source>
        <dbReference type="ARBA" id="ARBA00022989"/>
    </source>
</evidence>
<proteinExistence type="inferred from homology"/>
<evidence type="ECO:0000256" key="7">
    <source>
        <dbReference type="SAM" id="MobiDB-lite"/>
    </source>
</evidence>
<feature type="transmembrane region" description="Helical" evidence="8">
    <location>
        <begin position="209"/>
        <end position="226"/>
    </location>
</feature>
<comment type="similarity">
    <text evidence="2">Belongs to the DedA family.</text>
</comment>
<comment type="caution">
    <text evidence="10">The sequence shown here is derived from an EMBL/GenBank/DDBJ whole genome shotgun (WGS) entry which is preliminary data.</text>
</comment>
<protein>
    <submittedName>
        <fullName evidence="10">Membrane protein DedA with SNARE-associated domain</fullName>
    </submittedName>
</protein>
<keyword evidence="4 8" id="KW-0812">Transmembrane</keyword>
<evidence type="ECO:0000256" key="3">
    <source>
        <dbReference type="ARBA" id="ARBA00022475"/>
    </source>
</evidence>
<feature type="region of interest" description="Disordered" evidence="7">
    <location>
        <begin position="1"/>
        <end position="34"/>
    </location>
</feature>
<evidence type="ECO:0000256" key="6">
    <source>
        <dbReference type="ARBA" id="ARBA00023136"/>
    </source>
</evidence>
<dbReference type="PANTHER" id="PTHR42709">
    <property type="entry name" value="ALKALINE PHOSPHATASE LIKE PROTEIN"/>
    <property type="match status" value="1"/>
</dbReference>
<reference evidence="10 11" key="1">
    <citation type="submission" date="2018-07" db="EMBL/GenBank/DDBJ databases">
        <title>Genomic Encyclopedia of Type Strains, Phase III (KMG-III): the genomes of soil and plant-associated and newly described type strains.</title>
        <authorList>
            <person name="Whitman W."/>
        </authorList>
    </citation>
    <scope>NUCLEOTIDE SEQUENCE [LARGE SCALE GENOMIC DNA]</scope>
    <source>
        <strain evidence="10 11">CECT 8575</strain>
    </source>
</reference>
<evidence type="ECO:0000256" key="2">
    <source>
        <dbReference type="ARBA" id="ARBA00010792"/>
    </source>
</evidence>
<feature type="domain" description="VTT" evidence="9">
    <location>
        <begin position="73"/>
        <end position="198"/>
    </location>
</feature>
<dbReference type="InterPro" id="IPR032816">
    <property type="entry name" value="VTT_dom"/>
</dbReference>
<dbReference type="AlphaFoldDB" id="A0A368VTE4"/>
<evidence type="ECO:0000256" key="8">
    <source>
        <dbReference type="SAM" id="Phobius"/>
    </source>
</evidence>
<evidence type="ECO:0000313" key="10">
    <source>
        <dbReference type="EMBL" id="RCW43256.1"/>
    </source>
</evidence>
<evidence type="ECO:0000256" key="4">
    <source>
        <dbReference type="ARBA" id="ARBA00022692"/>
    </source>
</evidence>
<keyword evidence="5 8" id="KW-1133">Transmembrane helix</keyword>
<evidence type="ECO:0000256" key="1">
    <source>
        <dbReference type="ARBA" id="ARBA00004651"/>
    </source>
</evidence>
<evidence type="ECO:0000313" key="11">
    <source>
        <dbReference type="Proteomes" id="UP000253495"/>
    </source>
</evidence>
<dbReference type="InterPro" id="IPR051311">
    <property type="entry name" value="DedA_domain"/>
</dbReference>
<evidence type="ECO:0000259" key="9">
    <source>
        <dbReference type="Pfam" id="PF09335"/>
    </source>
</evidence>
<keyword evidence="3" id="KW-1003">Cell membrane</keyword>